<dbReference type="EMBL" id="JAWHQM010000079">
    <property type="protein sequence ID" value="KAK5636825.1"/>
    <property type="molecule type" value="Genomic_DNA"/>
</dbReference>
<dbReference type="Proteomes" id="UP001305414">
    <property type="component" value="Unassembled WGS sequence"/>
</dbReference>
<accession>A0AAN7UPR4</accession>
<gene>
    <name evidence="1" type="ORF">RRF57_012537</name>
</gene>
<name>A0AAN7UPR4_9PEZI</name>
<protein>
    <submittedName>
        <fullName evidence="1">Uncharacterized protein</fullName>
    </submittedName>
</protein>
<evidence type="ECO:0000313" key="1">
    <source>
        <dbReference type="EMBL" id="KAK5636825.1"/>
    </source>
</evidence>
<proteinExistence type="predicted"/>
<comment type="caution">
    <text evidence="1">The sequence shown here is derived from an EMBL/GenBank/DDBJ whole genome shotgun (WGS) entry which is preliminary data.</text>
</comment>
<reference evidence="1 2" key="1">
    <citation type="submission" date="2023-10" db="EMBL/GenBank/DDBJ databases">
        <title>Draft genome sequence of Xylaria bambusicola isolate GMP-LS, the root and basal stem rot pathogen of sugarcane in Indonesia.</title>
        <authorList>
            <person name="Selvaraj P."/>
            <person name="Muralishankar V."/>
            <person name="Muruganantham S."/>
            <person name="Sp S."/>
            <person name="Haryani S."/>
            <person name="Lau K.J.X."/>
            <person name="Naqvi N.I."/>
        </authorList>
    </citation>
    <scope>NUCLEOTIDE SEQUENCE [LARGE SCALE GENOMIC DNA]</scope>
    <source>
        <strain evidence="1">GMP-LS</strain>
    </source>
</reference>
<sequence>MIDRGLGDQAQGRLADPLPKDNVFVHGGGLELLLLLEIEYLQRSRLGTESDDLLSPVHDGTIGLDRATGDIVIGLEINNDDVGLSGTWFLVSYANEVVRF</sequence>
<dbReference type="AlphaFoldDB" id="A0AAN7UPR4"/>
<evidence type="ECO:0000313" key="2">
    <source>
        <dbReference type="Proteomes" id="UP001305414"/>
    </source>
</evidence>
<keyword evidence="2" id="KW-1185">Reference proteome</keyword>
<organism evidence="1 2">
    <name type="scientific">Xylaria bambusicola</name>
    <dbReference type="NCBI Taxonomy" id="326684"/>
    <lineage>
        <taxon>Eukaryota</taxon>
        <taxon>Fungi</taxon>
        <taxon>Dikarya</taxon>
        <taxon>Ascomycota</taxon>
        <taxon>Pezizomycotina</taxon>
        <taxon>Sordariomycetes</taxon>
        <taxon>Xylariomycetidae</taxon>
        <taxon>Xylariales</taxon>
        <taxon>Xylariaceae</taxon>
        <taxon>Xylaria</taxon>
    </lineage>
</organism>